<evidence type="ECO:0000313" key="1">
    <source>
        <dbReference type="EMBL" id="CAD7002611.1"/>
    </source>
</evidence>
<dbReference type="Proteomes" id="UP000606786">
    <property type="component" value="Unassembled WGS sequence"/>
</dbReference>
<gene>
    <name evidence="1" type="ORF">CCAP1982_LOCUS11095</name>
</gene>
<comment type="caution">
    <text evidence="1">The sequence shown here is derived from an EMBL/GenBank/DDBJ whole genome shotgun (WGS) entry which is preliminary data.</text>
</comment>
<protein>
    <submittedName>
        <fullName evidence="1">(Mediterranean fruit fly) hypothetical protein</fullName>
    </submittedName>
</protein>
<organism evidence="1 2">
    <name type="scientific">Ceratitis capitata</name>
    <name type="common">Mediterranean fruit fly</name>
    <name type="synonym">Tephritis capitata</name>
    <dbReference type="NCBI Taxonomy" id="7213"/>
    <lineage>
        <taxon>Eukaryota</taxon>
        <taxon>Metazoa</taxon>
        <taxon>Ecdysozoa</taxon>
        <taxon>Arthropoda</taxon>
        <taxon>Hexapoda</taxon>
        <taxon>Insecta</taxon>
        <taxon>Pterygota</taxon>
        <taxon>Neoptera</taxon>
        <taxon>Endopterygota</taxon>
        <taxon>Diptera</taxon>
        <taxon>Brachycera</taxon>
        <taxon>Muscomorpha</taxon>
        <taxon>Tephritoidea</taxon>
        <taxon>Tephritidae</taxon>
        <taxon>Ceratitis</taxon>
        <taxon>Ceratitis</taxon>
    </lineage>
</organism>
<reference evidence="1" key="1">
    <citation type="submission" date="2020-11" db="EMBL/GenBank/DDBJ databases">
        <authorList>
            <person name="Whitehead M."/>
        </authorList>
    </citation>
    <scope>NUCLEOTIDE SEQUENCE</scope>
    <source>
        <strain evidence="1">EGII</strain>
    </source>
</reference>
<evidence type="ECO:0000313" key="2">
    <source>
        <dbReference type="Proteomes" id="UP000606786"/>
    </source>
</evidence>
<proteinExistence type="predicted"/>
<feature type="non-terminal residue" evidence="1">
    <location>
        <position position="86"/>
    </location>
</feature>
<keyword evidence="2" id="KW-1185">Reference proteome</keyword>
<dbReference type="AlphaFoldDB" id="A0A811UV94"/>
<dbReference type="EMBL" id="CAJHJT010000034">
    <property type="protein sequence ID" value="CAD7002611.1"/>
    <property type="molecule type" value="Genomic_DNA"/>
</dbReference>
<name>A0A811UV94_CERCA</name>
<sequence>MNIKILKAESRVAYVNILEQKIFYTKLGAKMIFGIDNEEQKKKFQWYAVGRGIKAMLFASSTFASSSLRAVTEHAEQLSFEYEAND</sequence>
<accession>A0A811UV94</accession>